<dbReference type="RefSeq" id="WP_284188853.1">
    <property type="nucleotide sequence ID" value="NZ_BSPX01000056.1"/>
</dbReference>
<evidence type="ECO:0000313" key="3">
    <source>
        <dbReference type="Proteomes" id="UP001157167"/>
    </source>
</evidence>
<reference evidence="3" key="1">
    <citation type="journal article" date="2019" name="Int. J. Syst. Evol. Microbiol.">
        <title>The Global Catalogue of Microorganisms (GCM) 10K type strain sequencing project: providing services to taxonomists for standard genome sequencing and annotation.</title>
        <authorList>
            <consortium name="The Broad Institute Genomics Platform"/>
            <consortium name="The Broad Institute Genome Sequencing Center for Infectious Disease"/>
            <person name="Wu L."/>
            <person name="Ma J."/>
        </authorList>
    </citation>
    <scope>NUCLEOTIDE SEQUENCE [LARGE SCALE GENOMIC DNA]</scope>
    <source>
        <strain evidence="3">NBRC 102407</strain>
    </source>
</reference>
<evidence type="ECO:0000313" key="2">
    <source>
        <dbReference type="EMBL" id="GLT23666.1"/>
    </source>
</evidence>
<keyword evidence="1" id="KW-0732">Signal</keyword>
<evidence type="ECO:0000256" key="1">
    <source>
        <dbReference type="SAM" id="SignalP"/>
    </source>
</evidence>
<feature type="signal peptide" evidence="1">
    <location>
        <begin position="1"/>
        <end position="37"/>
    </location>
</feature>
<sequence length="132" mass="13693">MRRIVLPFRLPRRASPLFRSVLALVLVCAQLFAAAHALSHVGEGLAERRGAAELAFGLASPGDSSPGGLPAAERHERCLLCLAAADLAFVLPPSPAVLVVETLPPAQLAEPAVVLVARRAPCPPCRGPPASV</sequence>
<keyword evidence="3" id="KW-1185">Reference proteome</keyword>
<dbReference type="EMBL" id="BSPX01000056">
    <property type="protein sequence ID" value="GLT23666.1"/>
    <property type="molecule type" value="Genomic_DNA"/>
</dbReference>
<feature type="chain" id="PRO_5045670196" description="DUF2946 domain-containing protein" evidence="1">
    <location>
        <begin position="38"/>
        <end position="132"/>
    </location>
</feature>
<protein>
    <recommendedName>
        <fullName evidence="4">DUF2946 domain-containing protein</fullName>
    </recommendedName>
</protein>
<name>A0ABQ6FFJ2_9RHOO</name>
<evidence type="ECO:0008006" key="4">
    <source>
        <dbReference type="Google" id="ProtNLM"/>
    </source>
</evidence>
<gene>
    <name evidence="2" type="ORF">GCM10007933_31340</name>
</gene>
<proteinExistence type="predicted"/>
<accession>A0ABQ6FFJ2</accession>
<dbReference type="Proteomes" id="UP001157167">
    <property type="component" value="Unassembled WGS sequence"/>
</dbReference>
<comment type="caution">
    <text evidence="2">The sequence shown here is derived from an EMBL/GenBank/DDBJ whole genome shotgun (WGS) entry which is preliminary data.</text>
</comment>
<organism evidence="2 3">
    <name type="scientific">Zoogloea oryzae</name>
    <dbReference type="NCBI Taxonomy" id="310767"/>
    <lineage>
        <taxon>Bacteria</taxon>
        <taxon>Pseudomonadati</taxon>
        <taxon>Pseudomonadota</taxon>
        <taxon>Betaproteobacteria</taxon>
        <taxon>Rhodocyclales</taxon>
        <taxon>Zoogloeaceae</taxon>
        <taxon>Zoogloea</taxon>
    </lineage>
</organism>